<dbReference type="Proteomes" id="UP000614996">
    <property type="component" value="Unassembled WGS sequence"/>
</dbReference>
<evidence type="ECO:0000313" key="1">
    <source>
        <dbReference type="EMBL" id="GIL31507.1"/>
    </source>
</evidence>
<reference evidence="2" key="1">
    <citation type="journal article" date="2021" name="Int. J. Syst. Evol. Microbiol.">
        <title>Actinocatenispora comari sp. nov., an endophytic actinomycete isolated from aerial parts of Comarum salesowianum.</title>
        <authorList>
            <person name="Oyunbileg N."/>
            <person name="Iizaka Y."/>
            <person name="Hamada M."/>
            <person name="Davaapurev B.O."/>
            <person name="Fukumoto A."/>
            <person name="Tsetseg B."/>
            <person name="Kato F."/>
            <person name="Tamura T."/>
            <person name="Batkhuu J."/>
            <person name="Anzai Y."/>
        </authorList>
    </citation>
    <scope>NUCLEOTIDE SEQUENCE [LARGE SCALE GENOMIC DNA]</scope>
    <source>
        <strain evidence="2">NUM-2625</strain>
    </source>
</reference>
<accession>A0A8J4ENI6</accession>
<evidence type="ECO:0000313" key="2">
    <source>
        <dbReference type="Proteomes" id="UP000614996"/>
    </source>
</evidence>
<dbReference type="RefSeq" id="WP_207129085.1">
    <property type="nucleotide sequence ID" value="NZ_BOPO01000147.1"/>
</dbReference>
<gene>
    <name evidence="1" type="ORF">NUM_67610</name>
</gene>
<organism evidence="1 2">
    <name type="scientific">Actinocatenispora comari</name>
    <dbReference type="NCBI Taxonomy" id="2807577"/>
    <lineage>
        <taxon>Bacteria</taxon>
        <taxon>Bacillati</taxon>
        <taxon>Actinomycetota</taxon>
        <taxon>Actinomycetes</taxon>
        <taxon>Micromonosporales</taxon>
        <taxon>Micromonosporaceae</taxon>
        <taxon>Actinocatenispora</taxon>
    </lineage>
</organism>
<comment type="caution">
    <text evidence="1">The sequence shown here is derived from an EMBL/GenBank/DDBJ whole genome shotgun (WGS) entry which is preliminary data.</text>
</comment>
<dbReference type="EMBL" id="BOPO01000147">
    <property type="protein sequence ID" value="GIL31507.1"/>
    <property type="molecule type" value="Genomic_DNA"/>
</dbReference>
<keyword evidence="2" id="KW-1185">Reference proteome</keyword>
<dbReference type="AlphaFoldDB" id="A0A8J4ENI6"/>
<sequence length="456" mass="47181">MLATQLGTLLAGEVAGLDPALDVADGLDDALAHGLGRLGDPERAALTALAAAVGGSPLSTPVGEAVAKLAAGTVADEYLAALAGARTALFGAAHDALLARLDDALGRQRAEWAGAGTDAAAVPLAAARSWLTELAVTGWRGVDEDLVAASAPVVAALLVEPRTRRLAVLLDGFGAELRACAPVATMELLPVRRWGDLWSRAVLLAQDTWPGPAEPVPVSGRLLPLGVDVHEHATAVQVQVHGVLESAEGVRSVRASLVAAKVDTIVGPAVWSLFDAPVLLGALAEHRALELADMPLLPGGDLRWRESAARLGEPADPFTTARLVLPTATAVAPPPLDRHPARLAEPVLVEDYQTVDGAAVLDGHRLRFDLDRLPGCGPLTPALVAGSTGCIGLLRWDAGEWLLQPLAVRATVKRKPVVAATGDWALGPTDAKVAKAEAKNDAVSVLRERAGRLLRS</sequence>
<protein>
    <submittedName>
        <fullName evidence="1">Uncharacterized protein</fullName>
    </submittedName>
</protein>
<proteinExistence type="predicted"/>
<name>A0A8J4ENI6_9ACTN</name>